<sequence>MRIIVLAGGLSTERDVSLSSGAGICRTLREKGHDAFLLDPFLGLPDAGDNLEAAFTRPDAGLSLASGIRSTEPDLEAVKASREDKSDCFFGANVIELCRLADIVFMGLHGDVGENGKLQAAFDVLGIRYTGSGSLGCALSMDKEITKVIFEANHIPTPKGTWMKRSTADHSLASTGLPLPLVVKPCSGGSSIGVYITQTEEEFDKAVKESFRYEDEIIIEEYIKGRELACGVIDGKALPVIEICPKTGWFDYANKYQDGMTEEICPARIPEETAKKIQAISEHAFQALKLDVYARADFLLTEDGNIYCLEYNSLPGMTAASLLPKEAKAAGIEFGELCELLIEKSMDARYCG</sequence>
<evidence type="ECO:0000256" key="1">
    <source>
        <dbReference type="ARBA" id="ARBA00004496"/>
    </source>
</evidence>
<evidence type="ECO:0000256" key="4">
    <source>
        <dbReference type="ARBA" id="ARBA00022598"/>
    </source>
</evidence>
<dbReference type="InterPro" id="IPR016185">
    <property type="entry name" value="PreATP-grasp_dom_sf"/>
</dbReference>
<dbReference type="GO" id="GO:0071555">
    <property type="term" value="P:cell wall organization"/>
    <property type="evidence" value="ECO:0007669"/>
    <property type="project" value="UniProtKB-KW"/>
</dbReference>
<proteinExistence type="inferred from homology"/>
<dbReference type="PIRSF" id="PIRSF039102">
    <property type="entry name" value="Ddl/VanB"/>
    <property type="match status" value="1"/>
</dbReference>
<dbReference type="NCBIfam" id="NF002378">
    <property type="entry name" value="PRK01372.1"/>
    <property type="match status" value="1"/>
</dbReference>
<dbReference type="Gene3D" id="3.30.1490.20">
    <property type="entry name" value="ATP-grasp fold, A domain"/>
    <property type="match status" value="1"/>
</dbReference>
<dbReference type="HAMAP" id="MF_00047">
    <property type="entry name" value="Dala_Dala_lig"/>
    <property type="match status" value="1"/>
</dbReference>
<feature type="binding site" evidence="12">
    <location>
        <position position="310"/>
    </location>
    <ligand>
        <name>Mg(2+)</name>
        <dbReference type="ChEBI" id="CHEBI:18420"/>
        <label>2</label>
    </ligand>
</feature>
<evidence type="ECO:0000256" key="12">
    <source>
        <dbReference type="PIRSR" id="PIRSR039102-3"/>
    </source>
</evidence>
<keyword evidence="5 13" id="KW-0547">Nucleotide-binding</keyword>
<accession>A0A3E3K403</accession>
<keyword evidence="4 10" id="KW-0436">Ligase</keyword>
<comment type="pathway">
    <text evidence="10">Cell wall biogenesis; peptidoglycan biosynthesis.</text>
</comment>
<name>A0A3E3K403_9FIRM</name>
<feature type="domain" description="ATP-grasp" evidence="14">
    <location>
        <begin position="147"/>
        <end position="343"/>
    </location>
</feature>
<evidence type="ECO:0000256" key="9">
    <source>
        <dbReference type="ARBA" id="ARBA00023316"/>
    </source>
</evidence>
<dbReference type="GO" id="GO:0008716">
    <property type="term" value="F:D-alanine-D-alanine ligase activity"/>
    <property type="evidence" value="ECO:0007669"/>
    <property type="project" value="UniProtKB-UniRule"/>
</dbReference>
<dbReference type="InterPro" id="IPR011127">
    <property type="entry name" value="Dala_Dala_lig_N"/>
</dbReference>
<keyword evidence="3 10" id="KW-0963">Cytoplasm</keyword>
<dbReference type="PROSITE" id="PS00843">
    <property type="entry name" value="DALA_DALA_LIGASE_1"/>
    <property type="match status" value="1"/>
</dbReference>
<dbReference type="PANTHER" id="PTHR23132">
    <property type="entry name" value="D-ALANINE--D-ALANINE LIGASE"/>
    <property type="match status" value="1"/>
</dbReference>
<dbReference type="OrthoDB" id="9813261at2"/>
<feature type="active site" evidence="11">
    <location>
        <position position="13"/>
    </location>
</feature>
<dbReference type="GO" id="GO:0005524">
    <property type="term" value="F:ATP binding"/>
    <property type="evidence" value="ECO:0007669"/>
    <property type="project" value="UniProtKB-UniRule"/>
</dbReference>
<dbReference type="RefSeq" id="WP_062304297.1">
    <property type="nucleotide sequence ID" value="NZ_CATZPC010000009.1"/>
</dbReference>
<evidence type="ECO:0000259" key="14">
    <source>
        <dbReference type="PROSITE" id="PS50975"/>
    </source>
</evidence>
<evidence type="ECO:0000256" key="2">
    <source>
        <dbReference type="ARBA" id="ARBA00010871"/>
    </source>
</evidence>
<comment type="subcellular location">
    <subcellularLocation>
        <location evidence="1 10">Cytoplasm</location>
    </subcellularLocation>
</comment>
<keyword evidence="7 10" id="KW-0133">Cell shape</keyword>
<evidence type="ECO:0000256" key="8">
    <source>
        <dbReference type="ARBA" id="ARBA00022984"/>
    </source>
</evidence>
<dbReference type="Pfam" id="PF01820">
    <property type="entry name" value="Dala_Dala_lig_N"/>
    <property type="match status" value="1"/>
</dbReference>
<dbReference type="InterPro" id="IPR011095">
    <property type="entry name" value="Dala_Dala_lig_C"/>
</dbReference>
<dbReference type="NCBIfam" id="TIGR01205">
    <property type="entry name" value="D_ala_D_alaTIGR"/>
    <property type="match status" value="1"/>
</dbReference>
<feature type="active site" evidence="11">
    <location>
        <position position="321"/>
    </location>
</feature>
<dbReference type="InterPro" id="IPR005905">
    <property type="entry name" value="D_ala_D_ala"/>
</dbReference>
<dbReference type="InterPro" id="IPR011761">
    <property type="entry name" value="ATP-grasp"/>
</dbReference>
<dbReference type="PROSITE" id="PS50975">
    <property type="entry name" value="ATP_GRASP"/>
    <property type="match status" value="1"/>
</dbReference>
<evidence type="ECO:0000256" key="3">
    <source>
        <dbReference type="ARBA" id="ARBA00022490"/>
    </source>
</evidence>
<evidence type="ECO:0000256" key="7">
    <source>
        <dbReference type="ARBA" id="ARBA00022960"/>
    </source>
</evidence>
<keyword evidence="12" id="KW-0479">Metal-binding</keyword>
<dbReference type="Proteomes" id="UP000261080">
    <property type="component" value="Unassembled WGS sequence"/>
</dbReference>
<keyword evidence="12" id="KW-0460">Magnesium</keyword>
<gene>
    <name evidence="10" type="primary">ddl</name>
    <name evidence="15" type="ORF">DW016_04525</name>
</gene>
<evidence type="ECO:0000313" key="16">
    <source>
        <dbReference type="Proteomes" id="UP000261080"/>
    </source>
</evidence>
<dbReference type="SUPFAM" id="SSF52440">
    <property type="entry name" value="PreATP-grasp domain"/>
    <property type="match status" value="1"/>
</dbReference>
<evidence type="ECO:0000256" key="5">
    <source>
        <dbReference type="ARBA" id="ARBA00022741"/>
    </source>
</evidence>
<comment type="caution">
    <text evidence="15">The sequence shown here is derived from an EMBL/GenBank/DDBJ whole genome shotgun (WGS) entry which is preliminary data.</text>
</comment>
<reference evidence="15 16" key="1">
    <citation type="submission" date="2018-08" db="EMBL/GenBank/DDBJ databases">
        <title>A genome reference for cultivated species of the human gut microbiota.</title>
        <authorList>
            <person name="Zou Y."/>
            <person name="Xue W."/>
            <person name="Luo G."/>
        </authorList>
    </citation>
    <scope>NUCLEOTIDE SEQUENCE [LARGE SCALE GENOMIC DNA]</scope>
    <source>
        <strain evidence="15 16">AF37-2AT</strain>
    </source>
</reference>
<comment type="similarity">
    <text evidence="2 10">Belongs to the D-alanine--D-alanine ligase family.</text>
</comment>
<comment type="cofactor">
    <cofactor evidence="12">
        <name>Mg(2+)</name>
        <dbReference type="ChEBI" id="CHEBI:18420"/>
    </cofactor>
    <cofactor evidence="12">
        <name>Mn(2+)</name>
        <dbReference type="ChEBI" id="CHEBI:29035"/>
    </cofactor>
    <text evidence="12">Binds 2 magnesium or manganese ions per subunit.</text>
</comment>
<dbReference type="Gene3D" id="3.40.50.20">
    <property type="match status" value="1"/>
</dbReference>
<keyword evidence="16" id="KW-1185">Reference proteome</keyword>
<dbReference type="SMART" id="SM01209">
    <property type="entry name" value="GARS_A"/>
    <property type="match status" value="1"/>
</dbReference>
<keyword evidence="8 10" id="KW-0573">Peptidoglycan synthesis</keyword>
<organism evidence="15 16">
    <name type="scientific">Sellimonas intestinalis</name>
    <dbReference type="NCBI Taxonomy" id="1653434"/>
    <lineage>
        <taxon>Bacteria</taxon>
        <taxon>Bacillati</taxon>
        <taxon>Bacillota</taxon>
        <taxon>Clostridia</taxon>
        <taxon>Lachnospirales</taxon>
        <taxon>Lachnospiraceae</taxon>
        <taxon>Sellimonas</taxon>
    </lineage>
</organism>
<dbReference type="InterPro" id="IPR013815">
    <property type="entry name" value="ATP_grasp_subdomain_1"/>
</dbReference>
<dbReference type="GO" id="GO:0005737">
    <property type="term" value="C:cytoplasm"/>
    <property type="evidence" value="ECO:0007669"/>
    <property type="project" value="UniProtKB-SubCell"/>
</dbReference>
<comment type="function">
    <text evidence="10">Cell wall formation.</text>
</comment>
<dbReference type="InterPro" id="IPR000291">
    <property type="entry name" value="D-Ala_lig_Van_CS"/>
</dbReference>
<keyword evidence="6 13" id="KW-0067">ATP-binding</keyword>
<evidence type="ECO:0000256" key="6">
    <source>
        <dbReference type="ARBA" id="ARBA00022840"/>
    </source>
</evidence>
<evidence type="ECO:0000256" key="11">
    <source>
        <dbReference type="PIRSR" id="PIRSR039102-1"/>
    </source>
</evidence>
<evidence type="ECO:0000313" key="15">
    <source>
        <dbReference type="EMBL" id="RGE88787.1"/>
    </source>
</evidence>
<feature type="binding site" evidence="12">
    <location>
        <position position="310"/>
    </location>
    <ligand>
        <name>Mg(2+)</name>
        <dbReference type="ChEBI" id="CHEBI:18420"/>
        <label>1</label>
    </ligand>
</feature>
<dbReference type="AlphaFoldDB" id="A0A3E3K403"/>
<feature type="binding site" evidence="12">
    <location>
        <position position="312"/>
    </location>
    <ligand>
        <name>Mg(2+)</name>
        <dbReference type="ChEBI" id="CHEBI:18420"/>
        <label>2</label>
    </ligand>
</feature>
<dbReference type="Gene3D" id="3.30.470.20">
    <property type="entry name" value="ATP-grasp fold, B domain"/>
    <property type="match status" value="1"/>
</dbReference>
<feature type="active site" evidence="11">
    <location>
        <position position="190"/>
    </location>
</feature>
<dbReference type="Pfam" id="PF07478">
    <property type="entry name" value="Dala_Dala_lig_C"/>
    <property type="match status" value="1"/>
</dbReference>
<protein>
    <recommendedName>
        <fullName evidence="10">D-alanine--D-alanine ligase</fullName>
        <ecNumber evidence="10">6.3.2.4</ecNumber>
    </recommendedName>
    <alternativeName>
        <fullName evidence="10">D-Ala-D-Ala ligase</fullName>
    </alternativeName>
    <alternativeName>
        <fullName evidence="10">D-alanylalanine synthetase</fullName>
    </alternativeName>
</protein>
<evidence type="ECO:0000256" key="13">
    <source>
        <dbReference type="PROSITE-ProRule" id="PRU00409"/>
    </source>
</evidence>
<dbReference type="GO" id="GO:0008360">
    <property type="term" value="P:regulation of cell shape"/>
    <property type="evidence" value="ECO:0007669"/>
    <property type="project" value="UniProtKB-KW"/>
</dbReference>
<keyword evidence="12" id="KW-0464">Manganese</keyword>
<dbReference type="SUPFAM" id="SSF56059">
    <property type="entry name" value="Glutathione synthetase ATP-binding domain-like"/>
    <property type="match status" value="1"/>
</dbReference>
<comment type="catalytic activity">
    <reaction evidence="10">
        <text>2 D-alanine + ATP = D-alanyl-D-alanine + ADP + phosphate + H(+)</text>
        <dbReference type="Rhea" id="RHEA:11224"/>
        <dbReference type="ChEBI" id="CHEBI:15378"/>
        <dbReference type="ChEBI" id="CHEBI:30616"/>
        <dbReference type="ChEBI" id="CHEBI:43474"/>
        <dbReference type="ChEBI" id="CHEBI:57416"/>
        <dbReference type="ChEBI" id="CHEBI:57822"/>
        <dbReference type="ChEBI" id="CHEBI:456216"/>
        <dbReference type="EC" id="6.3.2.4"/>
    </reaction>
</comment>
<dbReference type="PANTHER" id="PTHR23132:SF23">
    <property type="entry name" value="D-ALANINE--D-ALANINE LIGASE B"/>
    <property type="match status" value="1"/>
</dbReference>
<dbReference type="UniPathway" id="UPA00219"/>
<dbReference type="EMBL" id="QVLX01000002">
    <property type="protein sequence ID" value="RGE88787.1"/>
    <property type="molecule type" value="Genomic_DNA"/>
</dbReference>
<feature type="binding site" evidence="12">
    <location>
        <position position="297"/>
    </location>
    <ligand>
        <name>Mg(2+)</name>
        <dbReference type="ChEBI" id="CHEBI:18420"/>
        <label>1</label>
    </ligand>
</feature>
<dbReference type="GO" id="GO:0046872">
    <property type="term" value="F:metal ion binding"/>
    <property type="evidence" value="ECO:0007669"/>
    <property type="project" value="UniProtKB-KW"/>
</dbReference>
<keyword evidence="9 10" id="KW-0961">Cell wall biogenesis/degradation</keyword>
<dbReference type="EC" id="6.3.2.4" evidence="10"/>
<evidence type="ECO:0000256" key="10">
    <source>
        <dbReference type="HAMAP-Rule" id="MF_00047"/>
    </source>
</evidence>
<dbReference type="GO" id="GO:0009252">
    <property type="term" value="P:peptidoglycan biosynthetic process"/>
    <property type="evidence" value="ECO:0007669"/>
    <property type="project" value="UniProtKB-UniRule"/>
</dbReference>